<dbReference type="InterPro" id="IPR005814">
    <property type="entry name" value="Aminotrans_3"/>
</dbReference>
<organism evidence="9">
    <name type="scientific">Candidatus Nitrotoga fabula</name>
    <dbReference type="NCBI Taxonomy" id="2182327"/>
    <lineage>
        <taxon>Bacteria</taxon>
        <taxon>Pseudomonadati</taxon>
        <taxon>Pseudomonadota</taxon>
        <taxon>Betaproteobacteria</taxon>
        <taxon>Nitrosomonadales</taxon>
        <taxon>Gallionellaceae</taxon>
        <taxon>Candidatus Nitrotoga</taxon>
    </lineage>
</organism>
<comment type="cofactor">
    <cofactor evidence="8">
        <name>pyridoxal 5'-phosphate</name>
        <dbReference type="ChEBI" id="CHEBI:597326"/>
    </cofactor>
    <text evidence="8">Binds 1 pyridoxal phosphate per subunit.</text>
</comment>
<comment type="caution">
    <text evidence="8">Lacks conserved residue(s) required for the propagation of feature annotation.</text>
</comment>
<feature type="binding site" evidence="8">
    <location>
        <position position="279"/>
    </location>
    <ligand>
        <name>N(2)-acetyl-L-ornithine</name>
        <dbReference type="ChEBI" id="CHEBI:57805"/>
    </ligand>
</feature>
<keyword evidence="8" id="KW-0963">Cytoplasm</keyword>
<dbReference type="EMBL" id="LS423452">
    <property type="protein sequence ID" value="SPS06960.1"/>
    <property type="molecule type" value="Genomic_DNA"/>
</dbReference>
<dbReference type="PANTHER" id="PTHR11986:SF79">
    <property type="entry name" value="ACETYLORNITHINE AMINOTRANSFERASE, MITOCHONDRIAL"/>
    <property type="match status" value="1"/>
</dbReference>
<dbReference type="GO" id="GO:0045303">
    <property type="term" value="F:diaminobutyrate-2-oxoglutarate transaminase activity"/>
    <property type="evidence" value="ECO:0007669"/>
    <property type="project" value="UniProtKB-EC"/>
</dbReference>
<evidence type="ECO:0000256" key="2">
    <source>
        <dbReference type="ARBA" id="ARBA00022571"/>
    </source>
</evidence>
<dbReference type="CDD" id="cd00610">
    <property type="entry name" value="OAT_like"/>
    <property type="match status" value="1"/>
</dbReference>
<evidence type="ECO:0000313" key="9">
    <source>
        <dbReference type="EMBL" id="SPS06960.1"/>
    </source>
</evidence>
<protein>
    <recommendedName>
        <fullName evidence="8">Acetylornithine aminotransferase</fullName>
        <shortName evidence="8">ACOAT</shortName>
        <ecNumber evidence="8">2.6.1.11</ecNumber>
    </recommendedName>
</protein>
<comment type="subunit">
    <text evidence="8">Homodimer.</text>
</comment>
<evidence type="ECO:0000256" key="5">
    <source>
        <dbReference type="ARBA" id="ARBA00022679"/>
    </source>
</evidence>
<keyword evidence="5 8" id="KW-0808">Transferase</keyword>
<comment type="miscellaneous">
    <text evidence="8">May also have succinyldiaminopimelate aminotransferase activity, thus carrying out the corresponding step in lysine biosynthesis.</text>
</comment>
<evidence type="ECO:0000256" key="6">
    <source>
        <dbReference type="ARBA" id="ARBA00022898"/>
    </source>
</evidence>
<evidence type="ECO:0000256" key="4">
    <source>
        <dbReference type="ARBA" id="ARBA00022605"/>
    </source>
</evidence>
<evidence type="ECO:0000256" key="1">
    <source>
        <dbReference type="ARBA" id="ARBA00004946"/>
    </source>
</evidence>
<reference evidence="9" key="1">
    <citation type="submission" date="2018-05" db="EMBL/GenBank/DDBJ databases">
        <authorList>
            <person name="Lanie J.A."/>
            <person name="Ng W.-L."/>
            <person name="Kazmierczak K.M."/>
            <person name="Andrzejewski T.M."/>
            <person name="Davidsen T.M."/>
            <person name="Wayne K.J."/>
            <person name="Tettelin H."/>
            <person name="Glass J.I."/>
            <person name="Rusch D."/>
            <person name="Podicherti R."/>
            <person name="Tsui H.-C.T."/>
            <person name="Winkler M.E."/>
        </authorList>
    </citation>
    <scope>NUCLEOTIDE SEQUENCE</scope>
    <source>
        <strain evidence="9">KNB</strain>
    </source>
</reference>
<dbReference type="InterPro" id="IPR015424">
    <property type="entry name" value="PyrdxlP-dep_Trfase"/>
</dbReference>
<evidence type="ECO:0000256" key="8">
    <source>
        <dbReference type="HAMAP-Rule" id="MF_01107"/>
    </source>
</evidence>
<name>A0A2X0QZ48_9PROT</name>
<keyword evidence="3 8" id="KW-0032">Aminotransferase</keyword>
<dbReference type="PROSITE" id="PS00600">
    <property type="entry name" value="AA_TRANSFER_CLASS_3"/>
    <property type="match status" value="1"/>
</dbReference>
<feature type="binding site" evidence="8">
    <location>
        <position position="135"/>
    </location>
    <ligand>
        <name>pyridoxal 5'-phosphate</name>
        <dbReference type="ChEBI" id="CHEBI:597326"/>
    </ligand>
</feature>
<gene>
    <name evidence="8 9" type="primary">argD</name>
    <name evidence="9" type="ORF">NITFAB_2557</name>
</gene>
<feature type="binding site" evidence="8">
    <location>
        <position position="138"/>
    </location>
    <ligand>
        <name>N(2)-acetyl-L-ornithine</name>
        <dbReference type="ChEBI" id="CHEBI:57805"/>
    </ligand>
</feature>
<dbReference type="GO" id="GO:0042802">
    <property type="term" value="F:identical protein binding"/>
    <property type="evidence" value="ECO:0007669"/>
    <property type="project" value="TreeGrafter"/>
</dbReference>
<dbReference type="InterPro" id="IPR050103">
    <property type="entry name" value="Class-III_PLP-dep_AT"/>
</dbReference>
<dbReference type="PANTHER" id="PTHR11986">
    <property type="entry name" value="AMINOTRANSFERASE CLASS III"/>
    <property type="match status" value="1"/>
</dbReference>
<dbReference type="FunFam" id="3.40.640.10:FF:000004">
    <property type="entry name" value="Acetylornithine aminotransferase"/>
    <property type="match status" value="1"/>
</dbReference>
<dbReference type="HAMAP" id="MF_01107">
    <property type="entry name" value="ArgD_aminotrans_3"/>
    <property type="match status" value="1"/>
</dbReference>
<comment type="pathway">
    <text evidence="1">Amine and polyamine biosynthesis; ectoine biosynthesis; L-ectoine from L-aspartate 4-semialdehyde: step 1/3.</text>
</comment>
<dbReference type="Pfam" id="PF00202">
    <property type="entry name" value="Aminotran_3"/>
    <property type="match status" value="1"/>
</dbReference>
<comment type="pathway">
    <text evidence="8">Amino-acid biosynthesis; L-arginine biosynthesis; N(2)-acetyl-L-ornithine from L-glutamate: step 4/4.</text>
</comment>
<dbReference type="InterPro" id="IPR015422">
    <property type="entry name" value="PyrdxlP-dep_Trfase_small"/>
</dbReference>
<dbReference type="UniPathway" id="UPA00068">
    <property type="reaction ID" value="UER00109"/>
</dbReference>
<dbReference type="PIRSF" id="PIRSF000521">
    <property type="entry name" value="Transaminase_4ab_Lys_Orn"/>
    <property type="match status" value="1"/>
</dbReference>
<evidence type="ECO:0000256" key="7">
    <source>
        <dbReference type="ARBA" id="ARBA00049111"/>
    </source>
</evidence>
<dbReference type="GO" id="GO:0006526">
    <property type="term" value="P:L-arginine biosynthetic process"/>
    <property type="evidence" value="ECO:0007669"/>
    <property type="project" value="UniProtKB-UniRule"/>
</dbReference>
<keyword evidence="4 8" id="KW-0028">Amino-acid biosynthesis</keyword>
<dbReference type="InterPro" id="IPR049704">
    <property type="entry name" value="Aminotrans_3_PPA_site"/>
</dbReference>
<keyword evidence="6 8" id="KW-0663">Pyridoxal phosphate</keyword>
<sequence length="400" mass="43592">MPPYVMQSMSHLMNTYARLPVSFTHGNGVWLWDSNGKRYLDALSGIAVNTLGHAHPSLTANLAKQANKLIHVSNLYQVSEQEIAAEKLCTLARMQQAFFCNSGCEANEAAIKLARLYGHQQNIDNPAIIVMEKAFHGRTLATLSATGNRKVQAGFEPLVKGFVRVPYNDLDAVQQVAEHNHDVIAVLVEPIQGEGGIRTLDIHYLENLRKICDQYNWLLMLDEVQCGIGRTGKWFAHQHTGILPDVMTLAKGIGSGIPVGVCLAAGKAANIFKPGNHGSTFGGNPLACVAVQTTLAVMEQDQLIQNAATVGEFLLQNLRSRLASVAGVVEIRGQGLMIGIELNRNCLELVRHALDEGLLINVTDEKVIRLLPAIIFTPDEAQQLLDKLCPLIINFLAQGS</sequence>
<dbReference type="Gene3D" id="3.40.640.10">
    <property type="entry name" value="Type I PLP-dependent aspartate aminotransferase-like (Major domain)"/>
    <property type="match status" value="1"/>
</dbReference>
<dbReference type="InterPro" id="IPR015421">
    <property type="entry name" value="PyrdxlP-dep_Trfase_major"/>
</dbReference>
<dbReference type="SUPFAM" id="SSF53383">
    <property type="entry name" value="PLP-dependent transferases"/>
    <property type="match status" value="1"/>
</dbReference>
<comment type="subcellular location">
    <subcellularLocation>
        <location evidence="8">Cytoplasm</location>
    </subcellularLocation>
</comment>
<feature type="modified residue" description="N6-(pyridoxal phosphate)lysine" evidence="8">
    <location>
        <position position="251"/>
    </location>
</feature>
<dbReference type="GO" id="GO:0030170">
    <property type="term" value="F:pyridoxal phosphate binding"/>
    <property type="evidence" value="ECO:0007669"/>
    <property type="project" value="InterPro"/>
</dbReference>
<proteinExistence type="inferred from homology"/>
<comment type="catalytic activity">
    <reaction evidence="7">
        <text>L-2,4-diaminobutanoate + 2-oxoglutarate = L-aspartate 4-semialdehyde + L-glutamate</text>
        <dbReference type="Rhea" id="RHEA:11160"/>
        <dbReference type="ChEBI" id="CHEBI:16810"/>
        <dbReference type="ChEBI" id="CHEBI:29985"/>
        <dbReference type="ChEBI" id="CHEBI:58761"/>
        <dbReference type="ChEBI" id="CHEBI:537519"/>
        <dbReference type="EC" id="2.6.1.76"/>
    </reaction>
</comment>
<dbReference type="EC" id="2.6.1.11" evidence="8"/>
<comment type="similarity">
    <text evidence="8">Belongs to the class-III pyridoxal-phosphate-dependent aminotransferase family. ArgD subfamily.</text>
</comment>
<evidence type="ECO:0000256" key="3">
    <source>
        <dbReference type="ARBA" id="ARBA00022576"/>
    </source>
</evidence>
<dbReference type="GO" id="GO:0003992">
    <property type="term" value="F:N2-acetyl-L-ornithine:2-oxoglutarate 5-aminotransferase activity"/>
    <property type="evidence" value="ECO:0007669"/>
    <property type="project" value="UniProtKB-UniRule"/>
</dbReference>
<feature type="binding site" evidence="8">
    <location>
        <position position="280"/>
    </location>
    <ligand>
        <name>pyridoxal 5'-phosphate</name>
        <dbReference type="ChEBI" id="CHEBI:597326"/>
    </ligand>
</feature>
<feature type="binding site" evidence="8">
    <location>
        <begin position="222"/>
        <end position="225"/>
    </location>
    <ligand>
        <name>pyridoxal 5'-phosphate</name>
        <dbReference type="ChEBI" id="CHEBI:597326"/>
    </ligand>
</feature>
<dbReference type="GO" id="GO:0005737">
    <property type="term" value="C:cytoplasm"/>
    <property type="evidence" value="ECO:0007669"/>
    <property type="project" value="UniProtKB-SubCell"/>
</dbReference>
<dbReference type="InterPro" id="IPR004636">
    <property type="entry name" value="AcOrn/SuccOrn_fam"/>
</dbReference>
<dbReference type="NCBIfam" id="NF002325">
    <property type="entry name" value="PRK01278.1"/>
    <property type="match status" value="1"/>
</dbReference>
<comment type="catalytic activity">
    <reaction evidence="8">
        <text>N(2)-acetyl-L-ornithine + 2-oxoglutarate = N-acetyl-L-glutamate 5-semialdehyde + L-glutamate</text>
        <dbReference type="Rhea" id="RHEA:18049"/>
        <dbReference type="ChEBI" id="CHEBI:16810"/>
        <dbReference type="ChEBI" id="CHEBI:29123"/>
        <dbReference type="ChEBI" id="CHEBI:29985"/>
        <dbReference type="ChEBI" id="CHEBI:57805"/>
        <dbReference type="EC" id="2.6.1.11"/>
    </reaction>
</comment>
<dbReference type="Gene3D" id="3.90.1150.10">
    <property type="entry name" value="Aspartate Aminotransferase, domain 1"/>
    <property type="match status" value="1"/>
</dbReference>
<keyword evidence="2 8" id="KW-0055">Arginine biosynthesis</keyword>
<dbReference type="AlphaFoldDB" id="A0A2X0QZ48"/>
<dbReference type="NCBIfam" id="TIGR00707">
    <property type="entry name" value="argD"/>
    <property type="match status" value="1"/>
</dbReference>
<accession>A0A2X0QZ48</accession>